<dbReference type="EMBL" id="JBHTEB010000001">
    <property type="protein sequence ID" value="MFD0312757.1"/>
    <property type="molecule type" value="Genomic_DNA"/>
</dbReference>
<gene>
    <name evidence="2" type="ORF">ACFQZ6_00600</name>
</gene>
<dbReference type="RefSeq" id="WP_381604341.1">
    <property type="nucleotide sequence ID" value="NZ_JBHTEB010000001.1"/>
</dbReference>
<dbReference type="SUPFAM" id="SSF54909">
    <property type="entry name" value="Dimeric alpha+beta barrel"/>
    <property type="match status" value="1"/>
</dbReference>
<name>A0ABW2W2R9_9ACTN</name>
<evidence type="ECO:0000259" key="1">
    <source>
        <dbReference type="Pfam" id="PF07045"/>
    </source>
</evidence>
<dbReference type="InterPro" id="IPR010753">
    <property type="entry name" value="DUF1330"/>
</dbReference>
<comment type="caution">
    <text evidence="2">The sequence shown here is derived from an EMBL/GenBank/DDBJ whole genome shotgun (WGS) entry which is preliminary data.</text>
</comment>
<accession>A0ABW2W2R9</accession>
<dbReference type="Proteomes" id="UP001597023">
    <property type="component" value="Unassembled WGS sequence"/>
</dbReference>
<protein>
    <submittedName>
        <fullName evidence="2">DUF1330 domain-containing protein</fullName>
    </submittedName>
</protein>
<organism evidence="2 3">
    <name type="scientific">Streptomyces flavalbus</name>
    <dbReference type="NCBI Taxonomy" id="2665155"/>
    <lineage>
        <taxon>Bacteria</taxon>
        <taxon>Bacillati</taxon>
        <taxon>Actinomycetota</taxon>
        <taxon>Actinomycetes</taxon>
        <taxon>Kitasatosporales</taxon>
        <taxon>Streptomycetaceae</taxon>
        <taxon>Streptomyces</taxon>
    </lineage>
</organism>
<dbReference type="PANTHER" id="PTHR40257:SF1">
    <property type="entry name" value="DUF1330 DOMAIN-CONTAINING PROTEIN"/>
    <property type="match status" value="1"/>
</dbReference>
<keyword evidence="3" id="KW-1185">Reference proteome</keyword>
<dbReference type="Pfam" id="PF07045">
    <property type="entry name" value="DUF1330"/>
    <property type="match status" value="1"/>
</dbReference>
<evidence type="ECO:0000313" key="2">
    <source>
        <dbReference type="EMBL" id="MFD0312757.1"/>
    </source>
</evidence>
<dbReference type="Gene3D" id="3.30.70.100">
    <property type="match status" value="1"/>
</dbReference>
<sequence length="125" mass="13477">MAVDPTGAALAHLAATDPGEPVVMLNLLRFAPEGRALYAEYSRQAAVFLKRYGGELLYAGDGCPALVAEPGQDWDAVLLVRYPSREAFSRMVADPEYQKITALRTRALTEAVLQPTAPWTGRGTG</sequence>
<reference evidence="3" key="1">
    <citation type="journal article" date="2019" name="Int. J. Syst. Evol. Microbiol.">
        <title>The Global Catalogue of Microorganisms (GCM) 10K type strain sequencing project: providing services to taxonomists for standard genome sequencing and annotation.</title>
        <authorList>
            <consortium name="The Broad Institute Genomics Platform"/>
            <consortium name="The Broad Institute Genome Sequencing Center for Infectious Disease"/>
            <person name="Wu L."/>
            <person name="Ma J."/>
        </authorList>
    </citation>
    <scope>NUCLEOTIDE SEQUENCE [LARGE SCALE GENOMIC DNA]</scope>
    <source>
        <strain evidence="3">CGMCC 4.7400</strain>
    </source>
</reference>
<dbReference type="PANTHER" id="PTHR40257">
    <property type="match status" value="1"/>
</dbReference>
<proteinExistence type="predicted"/>
<feature type="domain" description="DUF1330" evidence="1">
    <location>
        <begin position="35"/>
        <end position="109"/>
    </location>
</feature>
<evidence type="ECO:0000313" key="3">
    <source>
        <dbReference type="Proteomes" id="UP001597023"/>
    </source>
</evidence>
<dbReference type="InterPro" id="IPR011008">
    <property type="entry name" value="Dimeric_a/b-barrel"/>
</dbReference>